<dbReference type="GO" id="GO:0046103">
    <property type="term" value="P:inosine biosynthetic process"/>
    <property type="evidence" value="ECO:0007669"/>
    <property type="project" value="TreeGrafter"/>
</dbReference>
<evidence type="ECO:0000313" key="5">
    <source>
        <dbReference type="EMBL" id="KAG8546764.1"/>
    </source>
</evidence>
<comment type="cofactor">
    <cofactor evidence="1">
        <name>Zn(2+)</name>
        <dbReference type="ChEBI" id="CHEBI:29105"/>
    </cofactor>
</comment>
<evidence type="ECO:0000313" key="6">
    <source>
        <dbReference type="Proteomes" id="UP000824782"/>
    </source>
</evidence>
<sequence>MDTSFTAFNKPKVELHVHLDASIRPETVLHFARKKNLRFPWYNNRESLLSSAVCSQAGNLTEFLSKFDFYMPAVVGDREAVKRIAYEFVETKAKEGVVYVEVRYNPHLFANSKVDPLQFGQKEGDLTPDEVVQLINQGLKQGEKDFHIKVRSILCCLRHLPGKKCNTPANAWDR</sequence>
<dbReference type="GO" id="GO:0009897">
    <property type="term" value="C:external side of plasma membrane"/>
    <property type="evidence" value="ECO:0007669"/>
    <property type="project" value="TreeGrafter"/>
</dbReference>
<dbReference type="GO" id="GO:0006154">
    <property type="term" value="P:adenosine catabolic process"/>
    <property type="evidence" value="ECO:0007669"/>
    <property type="project" value="TreeGrafter"/>
</dbReference>
<evidence type="ECO:0000256" key="3">
    <source>
        <dbReference type="ARBA" id="ARBA00022801"/>
    </source>
</evidence>
<accession>A0AAV6ZH19</accession>
<dbReference type="GO" id="GO:0046872">
    <property type="term" value="F:metal ion binding"/>
    <property type="evidence" value="ECO:0007669"/>
    <property type="project" value="UniProtKB-KW"/>
</dbReference>
<keyword evidence="6" id="KW-1185">Reference proteome</keyword>
<evidence type="ECO:0000259" key="4">
    <source>
        <dbReference type="Pfam" id="PF00962"/>
    </source>
</evidence>
<dbReference type="Gene3D" id="3.20.20.140">
    <property type="entry name" value="Metal-dependent hydrolases"/>
    <property type="match status" value="1"/>
</dbReference>
<dbReference type="InterPro" id="IPR032466">
    <property type="entry name" value="Metal_Hydrolase"/>
</dbReference>
<evidence type="ECO:0000256" key="1">
    <source>
        <dbReference type="ARBA" id="ARBA00001947"/>
    </source>
</evidence>
<evidence type="ECO:0000256" key="2">
    <source>
        <dbReference type="ARBA" id="ARBA00022723"/>
    </source>
</evidence>
<dbReference type="Proteomes" id="UP000824782">
    <property type="component" value="Unassembled WGS sequence"/>
</dbReference>
<dbReference type="InterPro" id="IPR001365">
    <property type="entry name" value="A_deaminase_dom"/>
</dbReference>
<keyword evidence="3" id="KW-0378">Hydrolase</keyword>
<dbReference type="InterPro" id="IPR006330">
    <property type="entry name" value="Ado/ade_deaminase"/>
</dbReference>
<dbReference type="GO" id="GO:0005829">
    <property type="term" value="C:cytosol"/>
    <property type="evidence" value="ECO:0007669"/>
    <property type="project" value="TreeGrafter"/>
</dbReference>
<protein>
    <recommendedName>
        <fullName evidence="4">Adenosine deaminase domain-containing protein</fullName>
    </recommendedName>
</protein>
<proteinExistence type="predicted"/>
<dbReference type="GO" id="GO:0004000">
    <property type="term" value="F:adenosine deaminase activity"/>
    <property type="evidence" value="ECO:0007669"/>
    <property type="project" value="TreeGrafter"/>
</dbReference>
<dbReference type="GO" id="GO:0042110">
    <property type="term" value="P:T cell activation"/>
    <property type="evidence" value="ECO:0007669"/>
    <property type="project" value="TreeGrafter"/>
</dbReference>
<dbReference type="GO" id="GO:0060169">
    <property type="term" value="P:negative regulation of adenosine receptor signaling pathway"/>
    <property type="evidence" value="ECO:0007669"/>
    <property type="project" value="TreeGrafter"/>
</dbReference>
<feature type="domain" description="Adenosine deaminase" evidence="4">
    <location>
        <begin position="11"/>
        <end position="163"/>
    </location>
</feature>
<dbReference type="GO" id="GO:0043103">
    <property type="term" value="P:hypoxanthine salvage"/>
    <property type="evidence" value="ECO:0007669"/>
    <property type="project" value="TreeGrafter"/>
</dbReference>
<dbReference type="AlphaFoldDB" id="A0AAV6ZH19"/>
<dbReference type="PANTHER" id="PTHR11409">
    <property type="entry name" value="ADENOSINE DEAMINASE"/>
    <property type="match status" value="1"/>
</dbReference>
<dbReference type="PANTHER" id="PTHR11409:SF50">
    <property type="entry name" value="ADENOSINE DEAMINASE, GENE 2 ISOFORM X1"/>
    <property type="match status" value="1"/>
</dbReference>
<dbReference type="Pfam" id="PF00962">
    <property type="entry name" value="A_deaminase"/>
    <property type="match status" value="1"/>
</dbReference>
<dbReference type="SUPFAM" id="SSF51556">
    <property type="entry name" value="Metallo-dependent hydrolases"/>
    <property type="match status" value="1"/>
</dbReference>
<keyword evidence="2" id="KW-0479">Metal-binding</keyword>
<comment type="caution">
    <text evidence="5">The sequence shown here is derived from an EMBL/GenBank/DDBJ whole genome shotgun (WGS) entry which is preliminary data.</text>
</comment>
<gene>
    <name evidence="5" type="ORF">GDO81_029871</name>
</gene>
<dbReference type="EMBL" id="WNYA01000949">
    <property type="protein sequence ID" value="KAG8546764.1"/>
    <property type="molecule type" value="Genomic_DNA"/>
</dbReference>
<reference evidence="5" key="1">
    <citation type="thesis" date="2020" institute="ProQuest LLC" country="789 East Eisenhower Parkway, Ann Arbor, MI, USA">
        <title>Comparative Genomics and Chromosome Evolution.</title>
        <authorList>
            <person name="Mudd A.B."/>
        </authorList>
    </citation>
    <scope>NUCLEOTIDE SEQUENCE</scope>
    <source>
        <strain evidence="5">237g6f4</strain>
        <tissue evidence="5">Blood</tissue>
    </source>
</reference>
<name>A0AAV6ZH19_ENGPU</name>
<organism evidence="5 6">
    <name type="scientific">Engystomops pustulosus</name>
    <name type="common">Tungara frog</name>
    <name type="synonym">Physalaemus pustulosus</name>
    <dbReference type="NCBI Taxonomy" id="76066"/>
    <lineage>
        <taxon>Eukaryota</taxon>
        <taxon>Metazoa</taxon>
        <taxon>Chordata</taxon>
        <taxon>Craniata</taxon>
        <taxon>Vertebrata</taxon>
        <taxon>Euteleostomi</taxon>
        <taxon>Amphibia</taxon>
        <taxon>Batrachia</taxon>
        <taxon>Anura</taxon>
        <taxon>Neobatrachia</taxon>
        <taxon>Hyloidea</taxon>
        <taxon>Leptodactylidae</taxon>
        <taxon>Leiuperinae</taxon>
        <taxon>Engystomops</taxon>
    </lineage>
</organism>